<feature type="non-terminal residue" evidence="1">
    <location>
        <position position="1"/>
    </location>
</feature>
<keyword evidence="2" id="KW-1185">Reference proteome</keyword>
<evidence type="ECO:0000313" key="1">
    <source>
        <dbReference type="EMBL" id="KNC72276.1"/>
    </source>
</evidence>
<protein>
    <submittedName>
        <fullName evidence="1">Uncharacterized protein</fullName>
    </submittedName>
</protein>
<name>A0A0L0F6S7_9EUKA</name>
<sequence length="76" mass="8713">VASIVALVVLVTVITAVHIHKRRRQRGRRITLVDDSKLQLALRKEGLNELEAFTYRKPTEKDDLEGTRLTLLPFSF</sequence>
<dbReference type="GeneID" id="25915675"/>
<reference evidence="1 2" key="1">
    <citation type="submission" date="2011-02" db="EMBL/GenBank/DDBJ databases">
        <title>The Genome Sequence of Sphaeroforma arctica JP610.</title>
        <authorList>
            <consortium name="The Broad Institute Genome Sequencing Platform"/>
            <person name="Russ C."/>
            <person name="Cuomo C."/>
            <person name="Young S.K."/>
            <person name="Zeng Q."/>
            <person name="Gargeya S."/>
            <person name="Alvarado L."/>
            <person name="Berlin A."/>
            <person name="Chapman S.B."/>
            <person name="Chen Z."/>
            <person name="Freedman E."/>
            <person name="Gellesch M."/>
            <person name="Goldberg J."/>
            <person name="Griggs A."/>
            <person name="Gujja S."/>
            <person name="Heilman E."/>
            <person name="Heiman D."/>
            <person name="Howarth C."/>
            <person name="Mehta T."/>
            <person name="Neiman D."/>
            <person name="Pearson M."/>
            <person name="Roberts A."/>
            <person name="Saif S."/>
            <person name="Shea T."/>
            <person name="Shenoy N."/>
            <person name="Sisk P."/>
            <person name="Stolte C."/>
            <person name="Sykes S."/>
            <person name="White J."/>
            <person name="Yandava C."/>
            <person name="Burger G."/>
            <person name="Gray M.W."/>
            <person name="Holland P.W.H."/>
            <person name="King N."/>
            <person name="Lang F.B.F."/>
            <person name="Roger A.J."/>
            <person name="Ruiz-Trillo I."/>
            <person name="Haas B."/>
            <person name="Nusbaum C."/>
            <person name="Birren B."/>
        </authorList>
    </citation>
    <scope>NUCLEOTIDE SEQUENCE [LARGE SCALE GENOMIC DNA]</scope>
    <source>
        <strain evidence="1 2">JP610</strain>
    </source>
</reference>
<organism evidence="1 2">
    <name type="scientific">Sphaeroforma arctica JP610</name>
    <dbReference type="NCBI Taxonomy" id="667725"/>
    <lineage>
        <taxon>Eukaryota</taxon>
        <taxon>Ichthyosporea</taxon>
        <taxon>Ichthyophonida</taxon>
        <taxon>Sphaeroforma</taxon>
    </lineage>
</organism>
<dbReference type="EMBL" id="KQ247310">
    <property type="protein sequence ID" value="KNC72276.1"/>
    <property type="molecule type" value="Genomic_DNA"/>
</dbReference>
<proteinExistence type="predicted"/>
<dbReference type="AlphaFoldDB" id="A0A0L0F6S7"/>
<dbReference type="Proteomes" id="UP000054560">
    <property type="component" value="Unassembled WGS sequence"/>
</dbReference>
<evidence type="ECO:0000313" key="2">
    <source>
        <dbReference type="Proteomes" id="UP000054560"/>
    </source>
</evidence>
<dbReference type="RefSeq" id="XP_014146178.1">
    <property type="nucleotide sequence ID" value="XM_014290703.1"/>
</dbReference>
<accession>A0A0L0F6S7</accession>
<gene>
    <name evidence="1" type="ORF">SARC_15171</name>
</gene>